<name>A0A847ES87_9BACT</name>
<evidence type="ECO:0000313" key="1">
    <source>
        <dbReference type="EMBL" id="NLE30680.1"/>
    </source>
</evidence>
<gene>
    <name evidence="1" type="ORF">GX618_00175</name>
</gene>
<dbReference type="EMBL" id="JAAZAL010000009">
    <property type="protein sequence ID" value="NLE30680.1"/>
    <property type="molecule type" value="Genomic_DNA"/>
</dbReference>
<accession>A0A847ES87</accession>
<dbReference type="AlphaFoldDB" id="A0A847ES87"/>
<evidence type="ECO:0000313" key="2">
    <source>
        <dbReference type="Proteomes" id="UP000554004"/>
    </source>
</evidence>
<comment type="caution">
    <text evidence="1">The sequence shown here is derived from an EMBL/GenBank/DDBJ whole genome shotgun (WGS) entry which is preliminary data.</text>
</comment>
<protein>
    <submittedName>
        <fullName evidence="1">Uncharacterized protein</fullName>
    </submittedName>
</protein>
<organism evidence="1 2">
    <name type="scientific">Candidatus Dojkabacteria bacterium</name>
    <dbReference type="NCBI Taxonomy" id="2099670"/>
    <lineage>
        <taxon>Bacteria</taxon>
        <taxon>Candidatus Dojkabacteria</taxon>
    </lineage>
</organism>
<reference evidence="1 2" key="1">
    <citation type="journal article" date="2020" name="Biotechnol. Biofuels">
        <title>New insights from the biogas microbiome by comprehensive genome-resolved metagenomics of nearly 1600 species originating from multiple anaerobic digesters.</title>
        <authorList>
            <person name="Campanaro S."/>
            <person name="Treu L."/>
            <person name="Rodriguez-R L.M."/>
            <person name="Kovalovszki A."/>
            <person name="Ziels R.M."/>
            <person name="Maus I."/>
            <person name="Zhu X."/>
            <person name="Kougias P.G."/>
            <person name="Basile A."/>
            <person name="Luo G."/>
            <person name="Schluter A."/>
            <person name="Konstantinidis K.T."/>
            <person name="Angelidaki I."/>
        </authorList>
    </citation>
    <scope>NUCLEOTIDE SEQUENCE [LARGE SCALE GENOMIC DNA]</scope>
    <source>
        <strain evidence="1">AS06rmzACSIP_421</strain>
    </source>
</reference>
<dbReference type="Proteomes" id="UP000554004">
    <property type="component" value="Unassembled WGS sequence"/>
</dbReference>
<sequence>MENEFCDNIDNTILPPTSDEDDEYYDFDDEFCSDSYDLFQSIEDRGLLDPEDDKFEDIDLYSYL</sequence>
<proteinExistence type="predicted"/>